<dbReference type="Proteomes" id="UP000217311">
    <property type="component" value="Chromosome"/>
</dbReference>
<evidence type="ECO:0000313" key="2">
    <source>
        <dbReference type="Proteomes" id="UP000217311"/>
    </source>
</evidence>
<accession>A0A290N2H0</accession>
<dbReference type="EMBL" id="CP023315">
    <property type="protein sequence ID" value="ATC34135.1"/>
    <property type="molecule type" value="Genomic_DNA"/>
</dbReference>
<evidence type="ECO:0000313" key="1">
    <source>
        <dbReference type="EMBL" id="ATC34135.1"/>
    </source>
</evidence>
<sequence>MTAAELMARAIAEAVWNRVDAMKRGTLGPRQMLSWETAGEQARANWTAIGEHALAEIRAARLSDDSVIRMSLAQSIFGLMRKAMLASPAGLPRYAATTWSDAHPDERADYFAIAGAAMQTVRAAKAQAQQARAA</sequence>
<dbReference type="AlphaFoldDB" id="A0A290N2H0"/>
<reference evidence="2" key="1">
    <citation type="submission" date="2017-09" db="EMBL/GenBank/DDBJ databases">
        <title>Genome evolution observed in wild isolates of Caulobacter crescentus.</title>
        <authorList>
            <person name="Ely B."/>
            <person name="Wilson K."/>
            <person name="Scott D."/>
        </authorList>
    </citation>
    <scope>NUCLEOTIDE SEQUENCE [LARGE SCALE GENOMIC DNA]</scope>
    <source>
        <strain evidence="2">CB13b1a</strain>
    </source>
</reference>
<organism evidence="1 2">
    <name type="scientific">Caulobacter vibrioides</name>
    <name type="common">Caulobacter crescentus</name>
    <dbReference type="NCBI Taxonomy" id="155892"/>
    <lineage>
        <taxon>Bacteria</taxon>
        <taxon>Pseudomonadati</taxon>
        <taxon>Pseudomonadota</taxon>
        <taxon>Alphaproteobacteria</taxon>
        <taxon>Caulobacterales</taxon>
        <taxon>Caulobacteraceae</taxon>
        <taxon>Caulobacter</taxon>
    </lineage>
</organism>
<proteinExistence type="predicted"/>
<dbReference type="RefSeq" id="WP_096053485.1">
    <property type="nucleotide sequence ID" value="NZ_CP023315.3"/>
</dbReference>
<protein>
    <submittedName>
        <fullName evidence="1">Uncharacterized protein</fullName>
    </submittedName>
</protein>
<name>A0A290N2H0_CAUVI</name>
<gene>
    <name evidence="1" type="ORF">CA606_18350</name>
</gene>